<feature type="transmembrane region" description="Helical" evidence="7">
    <location>
        <begin position="158"/>
        <end position="180"/>
    </location>
</feature>
<reference evidence="10" key="1">
    <citation type="submission" date="2015-07" db="EMBL/GenBank/DDBJ databases">
        <title>Near-Complete Genome Sequence of the Cellulolytic Bacterium Bacteroides (Pseudobacteroides) cellulosolvens ATCC 35603.</title>
        <authorList>
            <person name="Dassa B."/>
            <person name="Utturkar S.M."/>
            <person name="Klingeman D.M."/>
            <person name="Hurt R.A."/>
            <person name="Keller M."/>
            <person name="Xu J."/>
            <person name="Reddy Y.H.K."/>
            <person name="Borovok I."/>
            <person name="Grinberg I.R."/>
            <person name="Lamed R."/>
            <person name="Zhivin O."/>
            <person name="Bayer E.A."/>
            <person name="Brown S.D."/>
        </authorList>
    </citation>
    <scope>NUCLEOTIDE SEQUENCE [LARGE SCALE GENOMIC DNA]</scope>
    <source>
        <strain evidence="10">DSM 2933</strain>
    </source>
</reference>
<evidence type="ECO:0000256" key="4">
    <source>
        <dbReference type="ARBA" id="ARBA00022692"/>
    </source>
</evidence>
<evidence type="ECO:0000256" key="5">
    <source>
        <dbReference type="ARBA" id="ARBA00022989"/>
    </source>
</evidence>
<gene>
    <name evidence="9" type="ORF">Bccel_4482</name>
</gene>
<feature type="transmembrane region" description="Helical" evidence="7">
    <location>
        <begin position="76"/>
        <end position="96"/>
    </location>
</feature>
<evidence type="ECO:0000256" key="2">
    <source>
        <dbReference type="ARBA" id="ARBA00004936"/>
    </source>
</evidence>
<evidence type="ECO:0000256" key="7">
    <source>
        <dbReference type="SAM" id="Phobius"/>
    </source>
</evidence>
<dbReference type="RefSeq" id="WP_081927110.1">
    <property type="nucleotide sequence ID" value="NZ_LGTC01000001.1"/>
</dbReference>
<dbReference type="AlphaFoldDB" id="A0A0L6JTT4"/>
<keyword evidence="5 7" id="KW-1133">Transmembrane helix</keyword>
<name>A0A0L6JTT4_9FIRM</name>
<evidence type="ECO:0000256" key="3">
    <source>
        <dbReference type="ARBA" id="ARBA00022475"/>
    </source>
</evidence>
<dbReference type="EMBL" id="LGTC01000001">
    <property type="protein sequence ID" value="KNY29208.1"/>
    <property type="molecule type" value="Genomic_DNA"/>
</dbReference>
<organism evidence="9 10">
    <name type="scientific">Pseudobacteroides cellulosolvens ATCC 35603 = DSM 2933</name>
    <dbReference type="NCBI Taxonomy" id="398512"/>
    <lineage>
        <taxon>Bacteria</taxon>
        <taxon>Bacillati</taxon>
        <taxon>Bacillota</taxon>
        <taxon>Clostridia</taxon>
        <taxon>Eubacteriales</taxon>
        <taxon>Oscillospiraceae</taxon>
        <taxon>Pseudobacteroides</taxon>
    </lineage>
</organism>
<evidence type="ECO:0000259" key="8">
    <source>
        <dbReference type="Pfam" id="PF00884"/>
    </source>
</evidence>
<dbReference type="InterPro" id="IPR000917">
    <property type="entry name" value="Sulfatase_N"/>
</dbReference>
<dbReference type="GO" id="GO:0005886">
    <property type="term" value="C:plasma membrane"/>
    <property type="evidence" value="ECO:0007669"/>
    <property type="project" value="UniProtKB-SubCell"/>
</dbReference>
<dbReference type="Gene3D" id="3.40.720.10">
    <property type="entry name" value="Alkaline Phosphatase, subunit A"/>
    <property type="match status" value="1"/>
</dbReference>
<feature type="transmembrane region" description="Helical" evidence="7">
    <location>
        <begin position="129"/>
        <end position="146"/>
    </location>
</feature>
<feature type="transmembrane region" description="Helical" evidence="7">
    <location>
        <begin position="48"/>
        <end position="69"/>
    </location>
</feature>
<feature type="domain" description="Sulfatase N-terminal" evidence="8">
    <location>
        <begin position="316"/>
        <end position="595"/>
    </location>
</feature>
<dbReference type="Gene3D" id="3.30.1120.170">
    <property type="match status" value="1"/>
</dbReference>
<evidence type="ECO:0000256" key="6">
    <source>
        <dbReference type="ARBA" id="ARBA00023136"/>
    </source>
</evidence>
<dbReference type="Pfam" id="PF00884">
    <property type="entry name" value="Sulfatase"/>
    <property type="match status" value="1"/>
</dbReference>
<accession>A0A0L6JTT4</accession>
<sequence length="680" mass="77321">MNSLIINKIKAALALFAKYWILLFYIITINYLELIFSLWTFRGLSPDFAFTVLFSLSAGTVLFILSSLFPTKPNKIIALILLTLLILVYSIQLIYYDVFKTPLSLFSLTGAGDVLQFNEIITTAISKNIIAIILLLIPMLVLFFTLRKASVARLKLSAFCFILLFLILSRVTSVICINLTKEDPFSQYTLYYDSYVPELSIKKLGLMTTMELDIKRLIPSFDNNEPKNVLEYSFIGKSVANAVYEIEATPAPSIEVKYTDITPTPEPHYEANILDIDFKSIISNEKNKTLLDMHKYFSSVVPTKKNEYTGIFKGYNLILITAEGFSPYAISPELTPTLYKMSTEGFVFNNFYNPIWKVSTSDGEFVACTGLIPKSGIWSFSRTGKNYMPFVMGNQFKNLGYTLKAYHNHSYKYYDRHISHPNMGYDYKGVGNGLNIKKTWPESDLEMIDVTAAEYIGDKPFHTYYMTVSGHLNYSFGGNYIARKNKSYVKDLPYSDTSKAYIACNLELEFAMKSLVKKLEAAGVADKTVIAISPDHYPYGLPKENIDELAGHKVEDNFELYKSTFILWKKGMDTVIIDKPCSSLDIMPTLSNLFGLDYDSRLLMGTDILSESDPLVIFSNRSWITDKARYNTASNSIEYTNGSKTDSNYIKEVNRIVSDKFKYSAKIIETDYYRKIIDSK</sequence>
<dbReference type="Proteomes" id="UP000036923">
    <property type="component" value="Unassembled WGS sequence"/>
</dbReference>
<dbReference type="STRING" id="398512.Bccel_4482"/>
<dbReference type="CDD" id="cd16015">
    <property type="entry name" value="LTA_synthase"/>
    <property type="match status" value="1"/>
</dbReference>
<dbReference type="InterPro" id="IPR050448">
    <property type="entry name" value="OpgB/LTA_synthase_biosynth"/>
</dbReference>
<dbReference type="InterPro" id="IPR017850">
    <property type="entry name" value="Alkaline_phosphatase_core_sf"/>
</dbReference>
<keyword evidence="10" id="KW-1185">Reference proteome</keyword>
<protein>
    <submittedName>
        <fullName evidence="9">Sulfatase</fullName>
    </submittedName>
</protein>
<proteinExistence type="predicted"/>
<evidence type="ECO:0000313" key="10">
    <source>
        <dbReference type="Proteomes" id="UP000036923"/>
    </source>
</evidence>
<evidence type="ECO:0000256" key="1">
    <source>
        <dbReference type="ARBA" id="ARBA00004651"/>
    </source>
</evidence>
<comment type="pathway">
    <text evidence="2">Cell wall biogenesis; lipoteichoic acid biosynthesis.</text>
</comment>
<dbReference type="PANTHER" id="PTHR47371">
    <property type="entry name" value="LIPOTEICHOIC ACID SYNTHASE"/>
    <property type="match status" value="1"/>
</dbReference>
<dbReference type="eggNOG" id="COG1368">
    <property type="taxonomic scope" value="Bacteria"/>
</dbReference>
<keyword evidence="3" id="KW-1003">Cell membrane</keyword>
<keyword evidence="6 7" id="KW-0472">Membrane</keyword>
<evidence type="ECO:0000313" key="9">
    <source>
        <dbReference type="EMBL" id="KNY29208.1"/>
    </source>
</evidence>
<feature type="transmembrane region" description="Helical" evidence="7">
    <location>
        <begin position="12"/>
        <end position="36"/>
    </location>
</feature>
<comment type="subcellular location">
    <subcellularLocation>
        <location evidence="1">Cell membrane</location>
        <topology evidence="1">Multi-pass membrane protein</topology>
    </subcellularLocation>
</comment>
<keyword evidence="4 7" id="KW-0812">Transmembrane</keyword>
<dbReference type="SUPFAM" id="SSF53649">
    <property type="entry name" value="Alkaline phosphatase-like"/>
    <property type="match status" value="1"/>
</dbReference>
<dbReference type="OrthoDB" id="5901192at2"/>
<dbReference type="PANTHER" id="PTHR47371:SF3">
    <property type="entry name" value="PHOSPHOGLYCEROL TRANSFERASE I"/>
    <property type="match status" value="1"/>
</dbReference>
<comment type="caution">
    <text evidence="9">The sequence shown here is derived from an EMBL/GenBank/DDBJ whole genome shotgun (WGS) entry which is preliminary data.</text>
</comment>